<dbReference type="PANTHER" id="PTHR19271">
    <property type="entry name" value="CYTOCHROME B"/>
    <property type="match status" value="1"/>
</dbReference>
<evidence type="ECO:0000313" key="21">
    <source>
        <dbReference type="Proteomes" id="UP000187344"/>
    </source>
</evidence>
<evidence type="ECO:0000256" key="9">
    <source>
        <dbReference type="ARBA" id="ARBA00022723"/>
    </source>
</evidence>
<dbReference type="GO" id="GO:0045275">
    <property type="term" value="C:respiratory chain complex III"/>
    <property type="evidence" value="ECO:0007669"/>
    <property type="project" value="InterPro"/>
</dbReference>
<organism evidence="20 21">
    <name type="scientific">Bartonella apis</name>
    <dbReference type="NCBI Taxonomy" id="1686310"/>
    <lineage>
        <taxon>Bacteria</taxon>
        <taxon>Pseudomonadati</taxon>
        <taxon>Pseudomonadota</taxon>
        <taxon>Alphaproteobacteria</taxon>
        <taxon>Hyphomicrobiales</taxon>
        <taxon>Bartonellaceae</taxon>
        <taxon>Bartonella</taxon>
    </lineage>
</organism>
<dbReference type="Pfam" id="PF00033">
    <property type="entry name" value="Cytochrome_B"/>
    <property type="match status" value="1"/>
</dbReference>
<keyword evidence="11 17" id="KW-1133">Transmembrane helix</keyword>
<dbReference type="InterPro" id="IPR016174">
    <property type="entry name" value="Di-haem_cyt_TM"/>
</dbReference>
<feature type="transmembrane region" description="Helical" evidence="17">
    <location>
        <begin position="196"/>
        <end position="216"/>
    </location>
</feature>
<evidence type="ECO:0000256" key="2">
    <source>
        <dbReference type="ARBA" id="ARBA00004141"/>
    </source>
</evidence>
<dbReference type="Gene3D" id="1.20.810.10">
    <property type="entry name" value="Cytochrome Bc1 Complex, Chain C"/>
    <property type="match status" value="1"/>
</dbReference>
<gene>
    <name evidence="20" type="ORF">PEB0149_011850</name>
</gene>
<evidence type="ECO:0000256" key="5">
    <source>
        <dbReference type="ARBA" id="ARBA00022448"/>
    </source>
</evidence>
<dbReference type="GO" id="GO:0008121">
    <property type="term" value="F:quinol-cytochrome-c reductase activity"/>
    <property type="evidence" value="ECO:0007669"/>
    <property type="project" value="InterPro"/>
</dbReference>
<comment type="similarity">
    <text evidence="16">Belongs to the cytochrome b family.</text>
</comment>
<dbReference type="InterPro" id="IPR027387">
    <property type="entry name" value="Cytb/b6-like_sf"/>
</dbReference>
<feature type="domain" description="Cytochrome b/b6 N-terminal region profile" evidence="18">
    <location>
        <begin position="14"/>
        <end position="225"/>
    </location>
</feature>
<comment type="subcellular location">
    <subcellularLocation>
        <location evidence="2">Membrane</location>
        <topology evidence="2">Multi-pass membrane protein</topology>
    </subcellularLocation>
</comment>
<feature type="transmembrane region" description="Helical" evidence="17">
    <location>
        <begin position="247"/>
        <end position="264"/>
    </location>
</feature>
<feature type="binding site" description="axial binding residue" evidence="15">
    <location>
        <position position="111"/>
    </location>
    <ligand>
        <name>heme b</name>
        <dbReference type="ChEBI" id="CHEBI:60344"/>
        <label>b566</label>
    </ligand>
    <ligandPart>
        <name>Fe</name>
        <dbReference type="ChEBI" id="CHEBI:18248"/>
    </ligandPart>
</feature>
<keyword evidence="5 16" id="KW-0813">Transport</keyword>
<evidence type="ECO:0000256" key="17">
    <source>
        <dbReference type="SAM" id="Phobius"/>
    </source>
</evidence>
<feature type="transmembrane region" description="Helical" evidence="17">
    <location>
        <begin position="157"/>
        <end position="176"/>
    </location>
</feature>
<evidence type="ECO:0000256" key="3">
    <source>
        <dbReference type="ARBA" id="ARBA00011649"/>
    </source>
</evidence>
<dbReference type="GO" id="GO:0022904">
    <property type="term" value="P:respiratory electron transport chain"/>
    <property type="evidence" value="ECO:0007669"/>
    <property type="project" value="InterPro"/>
</dbReference>
<keyword evidence="13 17" id="KW-0472">Membrane</keyword>
<dbReference type="PIRSF" id="PIRSF038885">
    <property type="entry name" value="COB"/>
    <property type="match status" value="1"/>
</dbReference>
<dbReference type="EMBL" id="LXYT01000001">
    <property type="protein sequence ID" value="OLY43750.1"/>
    <property type="molecule type" value="Genomic_DNA"/>
</dbReference>
<dbReference type="AlphaFoldDB" id="A0A1R0F9W8"/>
<dbReference type="SUPFAM" id="SSF81342">
    <property type="entry name" value="Transmembrane di-heme cytochromes"/>
    <property type="match status" value="1"/>
</dbReference>
<keyword evidence="10 16" id="KW-0249">Electron transport</keyword>
<feature type="transmembrane region" description="Helical" evidence="17">
    <location>
        <begin position="306"/>
        <end position="328"/>
    </location>
</feature>
<proteinExistence type="inferred from homology"/>
<dbReference type="PROSITE" id="PS51003">
    <property type="entry name" value="CYTB_CTER"/>
    <property type="match status" value="1"/>
</dbReference>
<feature type="transmembrane region" description="Helical" evidence="17">
    <location>
        <begin position="348"/>
        <end position="368"/>
    </location>
</feature>
<evidence type="ECO:0000256" key="10">
    <source>
        <dbReference type="ARBA" id="ARBA00022982"/>
    </source>
</evidence>
<sequence length="425" mass="48787">MMTKPSSYNPKYALTRWLDARLPILRFLYNLGVSFPVPRNLNYFYTFGGILTLMLVSQILTGIVMSMHYIPDVTLAFDARERFMRDGQFGWLFEPWHAVGSSFFFIAAYIHLARGLYYGSHKRPRELIWMIGVLIYLVMMATAFLGYTLVWGMMSTSAASVISGLFKAIPVIGPWLHETLLGGFNVGQPTLNRFYSLHYLFPFILVFLVGLHIWAVHHVGQNNPTGVEVKSPSETVPFTPYATIKDIFAIGVFLIFFAWFLFFMPDYMGHPDNYIVGDTMTTSPHIVPEWYFLPFYAMLRAITFDFGPISSTFGGVLVLMAAVFIWLFVPWLDRSKVRSARYRPAFKLFYWLFIVDVVALGILGAAPITESSVFWSQIATLYYFVFFLVIMPFLPKFEKTLPVPSSISEDLAKREAKAKEGWRLW</sequence>
<dbReference type="InterPro" id="IPR036150">
    <property type="entry name" value="Cyt_b/b6_C_sf"/>
</dbReference>
<evidence type="ECO:0000256" key="16">
    <source>
        <dbReference type="RuleBase" id="RU003385"/>
    </source>
</evidence>
<evidence type="ECO:0000313" key="20">
    <source>
        <dbReference type="EMBL" id="OLY43750.1"/>
    </source>
</evidence>
<evidence type="ECO:0000256" key="15">
    <source>
        <dbReference type="PIRSR" id="PIRSR038885-2"/>
    </source>
</evidence>
<evidence type="ECO:0000259" key="18">
    <source>
        <dbReference type="PROSITE" id="PS51002"/>
    </source>
</evidence>
<dbReference type="InterPro" id="IPR005797">
    <property type="entry name" value="Cyt_b/b6_N"/>
</dbReference>
<feature type="binding site" evidence="14">
    <location>
        <position position="217"/>
    </location>
    <ligand>
        <name>a ubiquinone</name>
        <dbReference type="ChEBI" id="CHEBI:16389"/>
    </ligand>
</feature>
<keyword evidence="8 16" id="KW-0812">Transmembrane</keyword>
<evidence type="ECO:0000256" key="14">
    <source>
        <dbReference type="PIRSR" id="PIRSR038885-1"/>
    </source>
</evidence>
<keyword evidence="9 15" id="KW-0479">Metal-binding</keyword>
<keyword evidence="7 16" id="KW-0679">Respiratory chain</keyword>
<comment type="subunit">
    <text evidence="3 16">The main subunits of complex b-c1 are: cytochrome b, cytochrome c1 and the Rieske protein.</text>
</comment>
<dbReference type="InterPro" id="IPR005798">
    <property type="entry name" value="Cyt_b/b6_C"/>
</dbReference>
<comment type="cofactor">
    <cofactor evidence="16">
        <name>heme b</name>
        <dbReference type="ChEBI" id="CHEBI:60344"/>
    </cofactor>
    <text evidence="16">Binds 2 heme groups non-covalently.</text>
</comment>
<feature type="domain" description="Cytochrome b/b6 C-terminal region profile" evidence="19">
    <location>
        <begin position="228"/>
        <end position="405"/>
    </location>
</feature>
<dbReference type="PROSITE" id="PS51002">
    <property type="entry name" value="CYTB_NTER"/>
    <property type="match status" value="1"/>
</dbReference>
<feature type="binding site" description="axial binding residue" evidence="15">
    <location>
        <position position="198"/>
    </location>
    <ligand>
        <name>heme b</name>
        <dbReference type="ChEBI" id="CHEBI:60344"/>
        <label>b562</label>
    </ligand>
    <ligandPart>
        <name>Fe</name>
        <dbReference type="ChEBI" id="CHEBI:18248"/>
    </ligandPart>
</feature>
<evidence type="ECO:0000256" key="1">
    <source>
        <dbReference type="ARBA" id="ARBA00002444"/>
    </source>
</evidence>
<comment type="cofactor">
    <cofactor evidence="15">
        <name>heme</name>
        <dbReference type="ChEBI" id="CHEBI:30413"/>
    </cofactor>
    <text evidence="15">Binds 2 heme groups non-covalently.</text>
</comment>
<protein>
    <recommendedName>
        <fullName evidence="4 16">Cytochrome b</fullName>
    </recommendedName>
</protein>
<evidence type="ECO:0000256" key="12">
    <source>
        <dbReference type="ARBA" id="ARBA00023004"/>
    </source>
</evidence>
<reference evidence="20 21" key="1">
    <citation type="submission" date="2016-12" db="EMBL/GenBank/DDBJ databases">
        <title>Comparative genomics of Bartonella apis.</title>
        <authorList>
            <person name="Engel P."/>
        </authorList>
    </citation>
    <scope>NUCLEOTIDE SEQUENCE [LARGE SCALE GENOMIC DNA]</scope>
    <source>
        <strain evidence="20 21">PEB0149</strain>
    </source>
</reference>
<accession>A0A1R0F9W8</accession>
<dbReference type="PANTHER" id="PTHR19271:SF16">
    <property type="entry name" value="CYTOCHROME B"/>
    <property type="match status" value="1"/>
</dbReference>
<comment type="caution">
    <text evidence="20">The sequence shown here is derived from an EMBL/GenBank/DDBJ whole genome shotgun (WGS) entry which is preliminary data.</text>
</comment>
<feature type="binding site" description="axial binding residue" evidence="15">
    <location>
        <position position="212"/>
    </location>
    <ligand>
        <name>heme b</name>
        <dbReference type="ChEBI" id="CHEBI:60344"/>
        <label>b566</label>
    </ligand>
    <ligandPart>
        <name>Fe</name>
        <dbReference type="ChEBI" id="CHEBI:18248"/>
    </ligandPart>
</feature>
<evidence type="ECO:0000259" key="19">
    <source>
        <dbReference type="PROSITE" id="PS51003"/>
    </source>
</evidence>
<evidence type="ECO:0000256" key="13">
    <source>
        <dbReference type="ARBA" id="ARBA00023136"/>
    </source>
</evidence>
<keyword evidence="21" id="KW-1185">Reference proteome</keyword>
<dbReference type="GO" id="GO:0046872">
    <property type="term" value="F:metal ion binding"/>
    <property type="evidence" value="ECO:0007669"/>
    <property type="project" value="UniProtKB-KW"/>
</dbReference>
<evidence type="ECO:0000256" key="8">
    <source>
        <dbReference type="ARBA" id="ARBA00022692"/>
    </source>
</evidence>
<keyword evidence="6 15" id="KW-0349">Heme</keyword>
<dbReference type="Proteomes" id="UP000187344">
    <property type="component" value="Unassembled WGS sequence"/>
</dbReference>
<feature type="transmembrane region" description="Helical" evidence="17">
    <location>
        <begin position="91"/>
        <end position="112"/>
    </location>
</feature>
<feature type="transmembrane region" description="Helical" evidence="17">
    <location>
        <begin position="43"/>
        <end position="70"/>
    </location>
</feature>
<evidence type="ECO:0000256" key="7">
    <source>
        <dbReference type="ARBA" id="ARBA00022660"/>
    </source>
</evidence>
<evidence type="ECO:0000256" key="6">
    <source>
        <dbReference type="ARBA" id="ARBA00022617"/>
    </source>
</evidence>
<dbReference type="SUPFAM" id="SSF81648">
    <property type="entry name" value="a domain/subunit of cytochrome bc1 complex (Ubiquinol-cytochrome c reductase)"/>
    <property type="match status" value="1"/>
</dbReference>
<comment type="function">
    <text evidence="1 16">Component of the ubiquinol-cytochrome c reductase complex (complex III or cytochrome b-c1 complex), which is a respiratory chain that generates an electrochemical potential coupled to ATP synthesis.</text>
</comment>
<dbReference type="Pfam" id="PF00032">
    <property type="entry name" value="Cytochrom_B_C"/>
    <property type="match status" value="1"/>
</dbReference>
<dbReference type="InterPro" id="IPR030689">
    <property type="entry name" value="Cytochrome_b"/>
</dbReference>
<feature type="transmembrane region" description="Helical" evidence="17">
    <location>
        <begin position="374"/>
        <end position="394"/>
    </location>
</feature>
<dbReference type="GO" id="GO:0016491">
    <property type="term" value="F:oxidoreductase activity"/>
    <property type="evidence" value="ECO:0007669"/>
    <property type="project" value="InterPro"/>
</dbReference>
<evidence type="ECO:0000256" key="4">
    <source>
        <dbReference type="ARBA" id="ARBA00013531"/>
    </source>
</evidence>
<feature type="binding site" description="axial binding residue" evidence="15">
    <location>
        <position position="97"/>
    </location>
    <ligand>
        <name>heme b</name>
        <dbReference type="ChEBI" id="CHEBI:60344"/>
        <label>b562</label>
    </ligand>
    <ligandPart>
        <name>Fe</name>
        <dbReference type="ChEBI" id="CHEBI:18248"/>
    </ligandPart>
</feature>
<dbReference type="InterPro" id="IPR048259">
    <property type="entry name" value="Cytochrome_b_N_euk/bac"/>
</dbReference>
<dbReference type="CDD" id="cd00284">
    <property type="entry name" value="Cytochrome_b_N"/>
    <property type="match status" value="1"/>
</dbReference>
<evidence type="ECO:0000256" key="11">
    <source>
        <dbReference type="ARBA" id="ARBA00022989"/>
    </source>
</evidence>
<feature type="transmembrane region" description="Helical" evidence="17">
    <location>
        <begin position="127"/>
        <end position="150"/>
    </location>
</feature>
<name>A0A1R0F9W8_9HYPH</name>
<keyword evidence="12 15" id="KW-0408">Iron</keyword>